<evidence type="ECO:0000313" key="4">
    <source>
        <dbReference type="Proteomes" id="UP001156856"/>
    </source>
</evidence>
<dbReference type="InterPro" id="IPR011050">
    <property type="entry name" value="Pectin_lyase_fold/virulence"/>
</dbReference>
<dbReference type="EMBL" id="BSPK01000033">
    <property type="protein sequence ID" value="GLS64047.1"/>
    <property type="molecule type" value="Genomic_DNA"/>
</dbReference>
<proteinExistence type="predicted"/>
<evidence type="ECO:0000313" key="2">
    <source>
        <dbReference type="EMBL" id="GLS64047.1"/>
    </source>
</evidence>
<dbReference type="AlphaFoldDB" id="A0A512J233"/>
<dbReference type="EMBL" id="BJZU01000033">
    <property type="protein sequence ID" value="GEP04016.1"/>
    <property type="molecule type" value="Genomic_DNA"/>
</dbReference>
<reference evidence="2" key="4">
    <citation type="submission" date="2023-01" db="EMBL/GenBank/DDBJ databases">
        <title>Draft genome sequence of Methylobacterium oxalidis strain NBRC 107715.</title>
        <authorList>
            <person name="Sun Q."/>
            <person name="Mori K."/>
        </authorList>
    </citation>
    <scope>NUCLEOTIDE SEQUENCE</scope>
    <source>
        <strain evidence="2">NBRC 107715</strain>
    </source>
</reference>
<sequence length="370" mass="40803">MRDAIHVASQDGRHLHGFSLRDVCFKSANHPRTGGAYVHLDTVQTVAMERIVMNEPFIGFHLSNTTILDLSKFDIRSPQVDGVGILIDGDADSNDHWIHHGIIRGNPSLKSRAGVEIRNSGFSTIDSIDAYQCGTGLLLRSDSFEAPRMPGRAQVEHIWTRSCSWDTCLEDGLRIEAVGEGRVRRVRSLGDWYASNFGCGVRIKGSDFIGPDGASILGVDFIDAHSFVNHEDGFHIDHADYWTIQTCKVAGNGHPSPGQHDGVRVVSRADHFKIIDNIIGDTELFPRFCQDYGIRVEAGSTDRYRITGNDLSCNRTGGLLDEGTGRKIVRGNIDWNDGATWTEEPAPVEPAVSAAPMRQAKGRFGWPRRA</sequence>
<dbReference type="Proteomes" id="UP000321960">
    <property type="component" value="Unassembled WGS sequence"/>
</dbReference>
<reference evidence="1 3" key="3">
    <citation type="submission" date="2019-07" db="EMBL/GenBank/DDBJ databases">
        <title>Whole genome shotgun sequence of Methylobacterium oxalidis NBRC 107715.</title>
        <authorList>
            <person name="Hosoyama A."/>
            <person name="Uohara A."/>
            <person name="Ohji S."/>
            <person name="Ichikawa N."/>
        </authorList>
    </citation>
    <scope>NUCLEOTIDE SEQUENCE [LARGE SCALE GENOMIC DNA]</scope>
    <source>
        <strain evidence="1 3">NBRC 107715</strain>
    </source>
</reference>
<evidence type="ECO:0008006" key="5">
    <source>
        <dbReference type="Google" id="ProtNLM"/>
    </source>
</evidence>
<comment type="caution">
    <text evidence="1">The sequence shown here is derived from an EMBL/GenBank/DDBJ whole genome shotgun (WGS) entry which is preliminary data.</text>
</comment>
<dbReference type="Proteomes" id="UP001156856">
    <property type="component" value="Unassembled WGS sequence"/>
</dbReference>
<organism evidence="1 3">
    <name type="scientific">Methylobacterium oxalidis</name>
    <dbReference type="NCBI Taxonomy" id="944322"/>
    <lineage>
        <taxon>Bacteria</taxon>
        <taxon>Pseudomonadati</taxon>
        <taxon>Pseudomonadota</taxon>
        <taxon>Alphaproteobacteria</taxon>
        <taxon>Hyphomicrobiales</taxon>
        <taxon>Methylobacteriaceae</taxon>
        <taxon>Methylobacterium</taxon>
    </lineage>
</organism>
<evidence type="ECO:0000313" key="3">
    <source>
        <dbReference type="Proteomes" id="UP000321960"/>
    </source>
</evidence>
<dbReference type="InterPro" id="IPR006626">
    <property type="entry name" value="PbH1"/>
</dbReference>
<reference evidence="2" key="1">
    <citation type="journal article" date="2014" name="Int. J. Syst. Evol. Microbiol.">
        <title>Complete genome of a new Firmicutes species belonging to the dominant human colonic microbiota ('Ruminococcus bicirculans') reveals two chromosomes and a selective capacity to utilize plant glucans.</title>
        <authorList>
            <consortium name="NISC Comparative Sequencing Program"/>
            <person name="Wegmann U."/>
            <person name="Louis P."/>
            <person name="Goesmann A."/>
            <person name="Henrissat B."/>
            <person name="Duncan S.H."/>
            <person name="Flint H.J."/>
        </authorList>
    </citation>
    <scope>NUCLEOTIDE SEQUENCE</scope>
    <source>
        <strain evidence="2">NBRC 107715</strain>
    </source>
</reference>
<name>A0A512J233_9HYPH</name>
<keyword evidence="4" id="KW-1185">Reference proteome</keyword>
<protein>
    <recommendedName>
        <fullName evidence="5">Right handed beta helix domain-containing protein</fullName>
    </recommendedName>
</protein>
<gene>
    <name evidence="2" type="ORF">GCM10007888_24280</name>
    <name evidence="1" type="ORF">MOX02_20540</name>
</gene>
<dbReference type="SUPFAM" id="SSF51126">
    <property type="entry name" value="Pectin lyase-like"/>
    <property type="match status" value="1"/>
</dbReference>
<dbReference type="SMART" id="SM00710">
    <property type="entry name" value="PbH1"/>
    <property type="match status" value="5"/>
</dbReference>
<accession>A0A512J233</accession>
<dbReference type="Gene3D" id="2.160.20.10">
    <property type="entry name" value="Single-stranded right-handed beta-helix, Pectin lyase-like"/>
    <property type="match status" value="1"/>
</dbReference>
<dbReference type="InterPro" id="IPR012334">
    <property type="entry name" value="Pectin_lyas_fold"/>
</dbReference>
<evidence type="ECO:0000313" key="1">
    <source>
        <dbReference type="EMBL" id="GEP04016.1"/>
    </source>
</evidence>
<reference evidence="4" key="2">
    <citation type="journal article" date="2019" name="Int. J. Syst. Evol. Microbiol.">
        <title>The Global Catalogue of Microorganisms (GCM) 10K type strain sequencing project: providing services to taxonomists for standard genome sequencing and annotation.</title>
        <authorList>
            <consortium name="The Broad Institute Genomics Platform"/>
            <consortium name="The Broad Institute Genome Sequencing Center for Infectious Disease"/>
            <person name="Wu L."/>
            <person name="Ma J."/>
        </authorList>
    </citation>
    <scope>NUCLEOTIDE SEQUENCE [LARGE SCALE GENOMIC DNA]</scope>
    <source>
        <strain evidence="4">NBRC 107715</strain>
    </source>
</reference>